<gene>
    <name evidence="7" type="ORF">QP520_09275</name>
</gene>
<keyword evidence="2" id="KW-0547">Nucleotide-binding</keyword>
<dbReference type="InterPro" id="IPR027094">
    <property type="entry name" value="Mitofusin_fam"/>
</dbReference>
<dbReference type="RefSeq" id="WP_285418312.1">
    <property type="nucleotide sequence ID" value="NZ_JASORJ010000030.1"/>
</dbReference>
<dbReference type="SUPFAM" id="SSF52540">
    <property type="entry name" value="P-loop containing nucleoside triphosphate hydrolases"/>
    <property type="match status" value="1"/>
</dbReference>
<evidence type="ECO:0000256" key="3">
    <source>
        <dbReference type="ARBA" id="ARBA00022801"/>
    </source>
</evidence>
<evidence type="ECO:0000313" key="7">
    <source>
        <dbReference type="EMBL" id="MDK7357813.1"/>
    </source>
</evidence>
<evidence type="ECO:0000256" key="5">
    <source>
        <dbReference type="ARBA" id="ARBA00023136"/>
    </source>
</evidence>
<dbReference type="AlphaFoldDB" id="A0AAJ1Q9I5"/>
<comment type="caution">
    <text evidence="7">The sequence shown here is derived from an EMBL/GenBank/DDBJ whole genome shotgun (WGS) entry which is preliminary data.</text>
</comment>
<dbReference type="InterPro" id="IPR045063">
    <property type="entry name" value="Dynamin_N"/>
</dbReference>
<dbReference type="InterPro" id="IPR027417">
    <property type="entry name" value="P-loop_NTPase"/>
</dbReference>
<evidence type="ECO:0000259" key="6">
    <source>
        <dbReference type="Pfam" id="PF00350"/>
    </source>
</evidence>
<keyword evidence="3" id="KW-0378">Hydrolase</keyword>
<dbReference type="PANTHER" id="PTHR10465">
    <property type="entry name" value="TRANSMEMBRANE GTPASE FZO1"/>
    <property type="match status" value="1"/>
</dbReference>
<dbReference type="Gene3D" id="3.40.50.300">
    <property type="entry name" value="P-loop containing nucleotide triphosphate hydrolases"/>
    <property type="match status" value="1"/>
</dbReference>
<keyword evidence="4" id="KW-0342">GTP-binding</keyword>
<name>A0AAJ1Q9I5_9FIRM</name>
<protein>
    <submittedName>
        <fullName evidence="7">Dynamin family protein</fullName>
    </submittedName>
</protein>
<evidence type="ECO:0000313" key="8">
    <source>
        <dbReference type="Proteomes" id="UP001236274"/>
    </source>
</evidence>
<evidence type="ECO:0000256" key="1">
    <source>
        <dbReference type="ARBA" id="ARBA00004370"/>
    </source>
</evidence>
<dbReference type="GO" id="GO:0016020">
    <property type="term" value="C:membrane"/>
    <property type="evidence" value="ECO:0007669"/>
    <property type="project" value="UniProtKB-SubCell"/>
</dbReference>
<dbReference type="EMBL" id="JASORJ010000030">
    <property type="protein sequence ID" value="MDK7357813.1"/>
    <property type="molecule type" value="Genomic_DNA"/>
</dbReference>
<reference evidence="7" key="1">
    <citation type="submission" date="2023-05" db="EMBL/GenBank/DDBJ databases">
        <title>Cataloging the Phylogenetic Diversity of Human Bladder Bacteria.</title>
        <authorList>
            <person name="Du J."/>
        </authorList>
    </citation>
    <scope>NUCLEOTIDE SEQUENCE</scope>
    <source>
        <strain evidence="7">UMB10101</strain>
    </source>
</reference>
<feature type="domain" description="Dynamin N-terminal" evidence="6">
    <location>
        <begin position="45"/>
        <end position="194"/>
    </location>
</feature>
<dbReference type="GO" id="GO:0005525">
    <property type="term" value="F:GTP binding"/>
    <property type="evidence" value="ECO:0007669"/>
    <property type="project" value="UniProtKB-KW"/>
</dbReference>
<comment type="subcellular location">
    <subcellularLocation>
        <location evidence="1">Membrane</location>
    </subcellularLocation>
</comment>
<accession>A0AAJ1Q9I5</accession>
<sequence length="565" mass="64083">MINKNVNKERALKLIEYADKYNLGEVKISLDKFLEINDNFTTHLLVIGGFSAGKSALLNKFIGKNILVESQNPETAFASELYFSENKKIIAHYNDKVIEINDNMVSNLIDHNITHLSYYIDSEKLKKYPDYIFVDTPGFDSGIERHNKALMQYIAKGTAYILVVDADKGTLSESTLRFIQELSYYSNDIGIIINKCDKKLESEIELIRTHIDELVFSYLGRKVPIITTSINSPNVVENISCLISEFDAQYLYEKNVTNELNIIKELLLDSINILKNNRTCDIKEIEIEISNRKQAKEKLILSIEDSKNDISTNVRTTMKEKIIKSIKKELVVNSDYLSKGLLISVDVLQDRIIEIIRPILMSEAEVYSTITTENIIETINITNINIGKDQLSLGDIVLSMHDKLKKMVDDGRLVFSNEMDKMIANKSSESSKLAKGKSLYRTISSVVAITTSAIAPILELLIVFLPDIVTLVQNLISDSPEEKALCVIKEEVIPQILSKLRTELDLPLAEIETSMIDNVITNINQLIEIENQALQLAIDDKERIINDFETENLDIESDLKMIMEI</sequence>
<dbReference type="PANTHER" id="PTHR10465:SF0">
    <property type="entry name" value="SARCALUMENIN"/>
    <property type="match status" value="1"/>
</dbReference>
<evidence type="ECO:0000256" key="4">
    <source>
        <dbReference type="ARBA" id="ARBA00023134"/>
    </source>
</evidence>
<dbReference type="GO" id="GO:0003924">
    <property type="term" value="F:GTPase activity"/>
    <property type="evidence" value="ECO:0007669"/>
    <property type="project" value="InterPro"/>
</dbReference>
<organism evidence="7 8">
    <name type="scientific">Veillonella atypica</name>
    <dbReference type="NCBI Taxonomy" id="39777"/>
    <lineage>
        <taxon>Bacteria</taxon>
        <taxon>Bacillati</taxon>
        <taxon>Bacillota</taxon>
        <taxon>Negativicutes</taxon>
        <taxon>Veillonellales</taxon>
        <taxon>Veillonellaceae</taxon>
        <taxon>Veillonella</taxon>
    </lineage>
</organism>
<evidence type="ECO:0000256" key="2">
    <source>
        <dbReference type="ARBA" id="ARBA00022741"/>
    </source>
</evidence>
<dbReference type="Pfam" id="PF00350">
    <property type="entry name" value="Dynamin_N"/>
    <property type="match status" value="1"/>
</dbReference>
<dbReference type="Proteomes" id="UP001236274">
    <property type="component" value="Unassembled WGS sequence"/>
</dbReference>
<keyword evidence="5" id="KW-0472">Membrane</keyword>
<proteinExistence type="predicted"/>